<name>A0A4R6QP96_9BURK</name>
<evidence type="ECO:0000313" key="1">
    <source>
        <dbReference type="EMBL" id="TDP64321.1"/>
    </source>
</evidence>
<accession>A0A4R6QP96</accession>
<dbReference type="AlphaFoldDB" id="A0A4R6QP96"/>
<keyword evidence="2" id="KW-1185">Reference proteome</keyword>
<gene>
    <name evidence="1" type="ORF">DES47_104611</name>
</gene>
<organism evidence="1 2">
    <name type="scientific">Roseateles toxinivorans</name>
    <dbReference type="NCBI Taxonomy" id="270368"/>
    <lineage>
        <taxon>Bacteria</taxon>
        <taxon>Pseudomonadati</taxon>
        <taxon>Pseudomonadota</taxon>
        <taxon>Betaproteobacteria</taxon>
        <taxon>Burkholderiales</taxon>
        <taxon>Sphaerotilaceae</taxon>
        <taxon>Roseateles</taxon>
    </lineage>
</organism>
<comment type="caution">
    <text evidence="1">The sequence shown here is derived from an EMBL/GenBank/DDBJ whole genome shotgun (WGS) entry which is preliminary data.</text>
</comment>
<sequence length="184" mass="20924">MNIESIKAQTKAMLELEKYVPGMERKRSRLLEEVKNGNKDAIDELEKDVLYLENLRHALDGLILAMNNSAETFQKFERKAAKDRLTLQEAKKGIGQARFDDKDPILNAQRQALTRSIQKLDFLITELGKLRETLNHKYAGRALPEVIQLNKALRADSSNWDSESTILGLRKSLADALVTHHMPS</sequence>
<protein>
    <submittedName>
        <fullName evidence="1">Uncharacterized protein</fullName>
    </submittedName>
</protein>
<reference evidence="1 2" key="1">
    <citation type="submission" date="2019-03" db="EMBL/GenBank/DDBJ databases">
        <title>Genomic Encyclopedia of Type Strains, Phase IV (KMG-IV): sequencing the most valuable type-strain genomes for metagenomic binning, comparative biology and taxonomic classification.</title>
        <authorList>
            <person name="Goeker M."/>
        </authorList>
    </citation>
    <scope>NUCLEOTIDE SEQUENCE [LARGE SCALE GENOMIC DNA]</scope>
    <source>
        <strain evidence="1 2">DSM 16998</strain>
    </source>
</reference>
<dbReference type="InParanoid" id="A0A4R6QP96"/>
<evidence type="ECO:0000313" key="2">
    <source>
        <dbReference type="Proteomes" id="UP000295361"/>
    </source>
</evidence>
<dbReference type="EMBL" id="SNXS01000004">
    <property type="protein sequence ID" value="TDP64321.1"/>
    <property type="molecule type" value="Genomic_DNA"/>
</dbReference>
<proteinExistence type="predicted"/>
<dbReference type="Proteomes" id="UP000295361">
    <property type="component" value="Unassembled WGS sequence"/>
</dbReference>